<dbReference type="EMBL" id="VIWX01000003">
    <property type="protein sequence ID" value="TWF94986.1"/>
    <property type="molecule type" value="Genomic_DNA"/>
</dbReference>
<sequence>MESTTITVRDLDPDDVAVLKAEAAARDTSLNRLVGELVHRRARTARNRALLRAVGSAGHASPEVDAVAEIRALRGAHDELDSRRAAEHEREVDR</sequence>
<gene>
    <name evidence="1" type="ORF">FHU35_13707</name>
</gene>
<evidence type="ECO:0000313" key="2">
    <source>
        <dbReference type="Proteomes" id="UP000316184"/>
    </source>
</evidence>
<keyword evidence="2" id="KW-1185">Reference proteome</keyword>
<dbReference type="RefSeq" id="WP_145741343.1">
    <property type="nucleotide sequence ID" value="NZ_VIWX01000003.1"/>
</dbReference>
<dbReference type="AlphaFoldDB" id="A0A561U6M0"/>
<accession>A0A561U6M0</accession>
<organism evidence="1 2">
    <name type="scientific">Saccharopolyspora dendranthemae</name>
    <dbReference type="NCBI Taxonomy" id="1181886"/>
    <lineage>
        <taxon>Bacteria</taxon>
        <taxon>Bacillati</taxon>
        <taxon>Actinomycetota</taxon>
        <taxon>Actinomycetes</taxon>
        <taxon>Pseudonocardiales</taxon>
        <taxon>Pseudonocardiaceae</taxon>
        <taxon>Saccharopolyspora</taxon>
    </lineage>
</organism>
<dbReference type="Proteomes" id="UP000316184">
    <property type="component" value="Unassembled WGS sequence"/>
</dbReference>
<proteinExistence type="predicted"/>
<protein>
    <submittedName>
        <fullName evidence="1">Uncharacterized protein</fullName>
    </submittedName>
</protein>
<name>A0A561U6M0_9PSEU</name>
<comment type="caution">
    <text evidence="1">The sequence shown here is derived from an EMBL/GenBank/DDBJ whole genome shotgun (WGS) entry which is preliminary data.</text>
</comment>
<reference evidence="1 2" key="1">
    <citation type="submission" date="2019-06" db="EMBL/GenBank/DDBJ databases">
        <title>Sequencing the genomes of 1000 actinobacteria strains.</title>
        <authorList>
            <person name="Klenk H.-P."/>
        </authorList>
    </citation>
    <scope>NUCLEOTIDE SEQUENCE [LARGE SCALE GENOMIC DNA]</scope>
    <source>
        <strain evidence="1 2">DSM 46699</strain>
    </source>
</reference>
<evidence type="ECO:0000313" key="1">
    <source>
        <dbReference type="EMBL" id="TWF94986.1"/>
    </source>
</evidence>